<reference evidence="5" key="1">
    <citation type="journal article" date="2021" name="Nat. Commun.">
        <title>Genetic determinants of endophytism in the Arabidopsis root mycobiome.</title>
        <authorList>
            <person name="Mesny F."/>
            <person name="Miyauchi S."/>
            <person name="Thiergart T."/>
            <person name="Pickel B."/>
            <person name="Atanasova L."/>
            <person name="Karlsson M."/>
            <person name="Huettel B."/>
            <person name="Barry K.W."/>
            <person name="Haridas S."/>
            <person name="Chen C."/>
            <person name="Bauer D."/>
            <person name="Andreopoulos W."/>
            <person name="Pangilinan J."/>
            <person name="LaButti K."/>
            <person name="Riley R."/>
            <person name="Lipzen A."/>
            <person name="Clum A."/>
            <person name="Drula E."/>
            <person name="Henrissat B."/>
            <person name="Kohler A."/>
            <person name="Grigoriev I.V."/>
            <person name="Martin F.M."/>
            <person name="Hacquard S."/>
        </authorList>
    </citation>
    <scope>NUCLEOTIDE SEQUENCE</scope>
    <source>
        <strain evidence="5">MPI-CAGE-AT-0021</strain>
    </source>
</reference>
<dbReference type="GO" id="GO:0005975">
    <property type="term" value="P:carbohydrate metabolic process"/>
    <property type="evidence" value="ECO:0007669"/>
    <property type="project" value="InterPro"/>
</dbReference>
<proteinExistence type="inferred from homology"/>
<keyword evidence="6" id="KW-1185">Reference proteome</keyword>
<dbReference type="EMBL" id="JAGMUU010000002">
    <property type="protein sequence ID" value="KAH7160586.1"/>
    <property type="molecule type" value="Genomic_DNA"/>
</dbReference>
<evidence type="ECO:0000256" key="2">
    <source>
        <dbReference type="ARBA" id="ARBA00022801"/>
    </source>
</evidence>
<keyword evidence="2 5" id="KW-0378">Hydrolase</keyword>
<dbReference type="Proteomes" id="UP000717696">
    <property type="component" value="Unassembled WGS sequence"/>
</dbReference>
<gene>
    <name evidence="5" type="ORF">B0J13DRAFT_519985</name>
</gene>
<evidence type="ECO:0000259" key="4">
    <source>
        <dbReference type="Pfam" id="PF02836"/>
    </source>
</evidence>
<dbReference type="SUPFAM" id="SSF51445">
    <property type="entry name" value="(Trans)glycosidases"/>
    <property type="match status" value="1"/>
</dbReference>
<keyword evidence="3" id="KW-0326">Glycosidase</keyword>
<dbReference type="AlphaFoldDB" id="A0A9P9JGH9"/>
<dbReference type="GO" id="GO:0030246">
    <property type="term" value="F:carbohydrate binding"/>
    <property type="evidence" value="ECO:0007669"/>
    <property type="project" value="TreeGrafter"/>
</dbReference>
<dbReference type="OrthoDB" id="408532at2759"/>
<dbReference type="FunFam" id="3.20.20.80:FF:000080">
    <property type="entry name" value="Beta-glucuronidase UidA"/>
    <property type="match status" value="1"/>
</dbReference>
<dbReference type="InterPro" id="IPR006103">
    <property type="entry name" value="Glyco_hydro_2_cat"/>
</dbReference>
<dbReference type="GO" id="GO:0004566">
    <property type="term" value="F:beta-glucuronidase activity"/>
    <property type="evidence" value="ECO:0007669"/>
    <property type="project" value="TreeGrafter"/>
</dbReference>
<sequence length="275" mass="30958">MDWMGANSFRTAHYPYAEEVLDYADRHGIVVIDGTAAVGLNLDIVAGVFGFKGPPTSSPESINEKTQAAHAQGIRELIARDKNHASVVLWTISNEPACSESGAREYMEPLVTLTGILDPTRPVCFTDMGHVIAEKDIITDLFDVLCLNRYYGWYSQSGALVAAEQALGKDLLGWQEKYRKPIIMTECSADTQAGLHDVCDVPWSEEYQSRFLEMSHRVFDQVDGVIGEHVWTFADFHCTSAMFRVDGNKKGIVTRDRRPKSATQVLRRRWREQRK</sequence>
<evidence type="ECO:0000313" key="6">
    <source>
        <dbReference type="Proteomes" id="UP000717696"/>
    </source>
</evidence>
<dbReference type="Gene3D" id="3.20.20.80">
    <property type="entry name" value="Glycosidases"/>
    <property type="match status" value="1"/>
</dbReference>
<dbReference type="PANTHER" id="PTHR10066">
    <property type="entry name" value="BETA-GLUCURONIDASE"/>
    <property type="match status" value="1"/>
</dbReference>
<dbReference type="PANTHER" id="PTHR10066:SF67">
    <property type="entry name" value="BETA-GLUCURONIDASE"/>
    <property type="match status" value="1"/>
</dbReference>
<feature type="domain" description="Glycoside hydrolase family 2 catalytic" evidence="4">
    <location>
        <begin position="1"/>
        <end position="271"/>
    </location>
</feature>
<evidence type="ECO:0000256" key="3">
    <source>
        <dbReference type="ARBA" id="ARBA00023295"/>
    </source>
</evidence>
<dbReference type="InterPro" id="IPR023230">
    <property type="entry name" value="Glyco_hydro_2_CS"/>
</dbReference>
<evidence type="ECO:0000313" key="5">
    <source>
        <dbReference type="EMBL" id="KAH7160586.1"/>
    </source>
</evidence>
<evidence type="ECO:0000256" key="1">
    <source>
        <dbReference type="ARBA" id="ARBA00007401"/>
    </source>
</evidence>
<dbReference type="GO" id="GO:0019391">
    <property type="term" value="P:glucuronoside catabolic process"/>
    <property type="evidence" value="ECO:0007669"/>
    <property type="project" value="TreeGrafter"/>
</dbReference>
<comment type="caution">
    <text evidence="5">The sequence shown here is derived from an EMBL/GenBank/DDBJ whole genome shotgun (WGS) entry which is preliminary data.</text>
</comment>
<name>A0A9P9JGH9_9HYPO</name>
<dbReference type="PROSITE" id="PS00719">
    <property type="entry name" value="GLYCOSYL_HYDROL_F2_1"/>
    <property type="match status" value="1"/>
</dbReference>
<organism evidence="5 6">
    <name type="scientific">Dactylonectria estremocensis</name>
    <dbReference type="NCBI Taxonomy" id="1079267"/>
    <lineage>
        <taxon>Eukaryota</taxon>
        <taxon>Fungi</taxon>
        <taxon>Dikarya</taxon>
        <taxon>Ascomycota</taxon>
        <taxon>Pezizomycotina</taxon>
        <taxon>Sordariomycetes</taxon>
        <taxon>Hypocreomycetidae</taxon>
        <taxon>Hypocreales</taxon>
        <taxon>Nectriaceae</taxon>
        <taxon>Dactylonectria</taxon>
    </lineage>
</organism>
<comment type="similarity">
    <text evidence="1">Belongs to the glycosyl hydrolase 2 family.</text>
</comment>
<protein>
    <submittedName>
        <fullName evidence="5">Glycosyl hydrolases family 2, TIM barrel domain protein</fullName>
    </submittedName>
</protein>
<dbReference type="InterPro" id="IPR017853">
    <property type="entry name" value="GH"/>
</dbReference>
<dbReference type="Pfam" id="PF02836">
    <property type="entry name" value="Glyco_hydro_2_C"/>
    <property type="match status" value="1"/>
</dbReference>
<accession>A0A9P9JGH9</accession>